<dbReference type="EMBL" id="JADBGF010000001">
    <property type="protein sequence ID" value="MBE1598949.1"/>
    <property type="molecule type" value="Genomic_DNA"/>
</dbReference>
<proteinExistence type="predicted"/>
<name>A0A8I0PA57_9ACTN</name>
<protein>
    <submittedName>
        <fullName evidence="2">Uncharacterized protein</fullName>
    </submittedName>
</protein>
<evidence type="ECO:0000313" key="2">
    <source>
        <dbReference type="EMBL" id="MBE1598949.1"/>
    </source>
</evidence>
<gene>
    <name evidence="2" type="ORF">H4687_005078</name>
</gene>
<reference evidence="2 3" key="1">
    <citation type="submission" date="2020-10" db="EMBL/GenBank/DDBJ databases">
        <title>Sequencing the genomes of 1000 actinobacteria strains.</title>
        <authorList>
            <person name="Klenk H.-P."/>
        </authorList>
    </citation>
    <scope>NUCLEOTIDE SEQUENCE [LARGE SCALE GENOMIC DNA]</scope>
    <source>
        <strain evidence="2 3">DSM 41803</strain>
    </source>
</reference>
<feature type="compositionally biased region" description="Acidic residues" evidence="1">
    <location>
        <begin position="143"/>
        <end position="154"/>
    </location>
</feature>
<dbReference type="RefSeq" id="WP_046914926.1">
    <property type="nucleotide sequence ID" value="NZ_JADBGF010000001.1"/>
</dbReference>
<keyword evidence="3" id="KW-1185">Reference proteome</keyword>
<feature type="compositionally biased region" description="Basic and acidic residues" evidence="1">
    <location>
        <begin position="132"/>
        <end position="142"/>
    </location>
</feature>
<evidence type="ECO:0000313" key="3">
    <source>
        <dbReference type="Proteomes" id="UP000629287"/>
    </source>
</evidence>
<feature type="region of interest" description="Disordered" evidence="1">
    <location>
        <begin position="132"/>
        <end position="187"/>
    </location>
</feature>
<dbReference type="Proteomes" id="UP000629287">
    <property type="component" value="Unassembled WGS sequence"/>
</dbReference>
<comment type="caution">
    <text evidence="2">The sequence shown here is derived from an EMBL/GenBank/DDBJ whole genome shotgun (WGS) entry which is preliminary data.</text>
</comment>
<organism evidence="2 3">
    <name type="scientific">Streptomyces stelliscabiei</name>
    <dbReference type="NCBI Taxonomy" id="146820"/>
    <lineage>
        <taxon>Bacteria</taxon>
        <taxon>Bacillati</taxon>
        <taxon>Actinomycetota</taxon>
        <taxon>Actinomycetes</taxon>
        <taxon>Kitasatosporales</taxon>
        <taxon>Streptomycetaceae</taxon>
        <taxon>Streptomyces</taxon>
    </lineage>
</organism>
<dbReference type="AlphaFoldDB" id="A0A8I0PA57"/>
<dbReference type="OrthoDB" id="4236325at2"/>
<dbReference type="GeneID" id="86829636"/>
<feature type="compositionally biased region" description="Low complexity" evidence="1">
    <location>
        <begin position="155"/>
        <end position="187"/>
    </location>
</feature>
<sequence>MIVIYTPADGEPEHYDANDLLVSEASIVQRTIDMKWDEIKKGLEGEDVDAMRGIVWILKKRQQPTLRFGEFDCRVGELVTRMSVREVTDYVENAYSMVGTDPEMTRERVTEILSELPDRAAADPEHARELIARLARDPKDQPEQEEPGEPEEGGEPSSPTPTSSEPETASSLSSPTSSTSPLPESTA</sequence>
<accession>A0A8I0PA57</accession>
<evidence type="ECO:0000256" key="1">
    <source>
        <dbReference type="SAM" id="MobiDB-lite"/>
    </source>
</evidence>